<sequence length="200" mass="20994">MASALPARLPTSGSALTVPDAAADPLPAPLGRDDGVAAWLAVPVDVRAGRGALLLARAGQPAHDLSGLDPRAALGLARHAATVLDLAADHDALRGEARCGAGGRDVRPAHRRRQPPRLGRRAAPRPRAGRRRDAGLGGGDRPRRPEAGERHRGPRGRRRAHRRGGPRPAGRRARRASTSWPGSAATSSRWCCPASAPRPR</sequence>
<comment type="caution">
    <text evidence="2">The sequence shown here is derived from an EMBL/GenBank/DDBJ whole genome shotgun (WGS) entry which is preliminary data.</text>
</comment>
<dbReference type="EMBL" id="BSUZ01000001">
    <property type="protein sequence ID" value="GMA85912.1"/>
    <property type="molecule type" value="Genomic_DNA"/>
</dbReference>
<feature type="compositionally biased region" description="Basic residues" evidence="1">
    <location>
        <begin position="152"/>
        <end position="175"/>
    </location>
</feature>
<name>A0ABQ6JDQ0_9ACTN</name>
<feature type="region of interest" description="Disordered" evidence="1">
    <location>
        <begin position="1"/>
        <end position="20"/>
    </location>
</feature>
<keyword evidence="3" id="KW-1185">Reference proteome</keyword>
<evidence type="ECO:0000313" key="2">
    <source>
        <dbReference type="EMBL" id="GMA85912.1"/>
    </source>
</evidence>
<dbReference type="Proteomes" id="UP001157017">
    <property type="component" value="Unassembled WGS sequence"/>
</dbReference>
<feature type="compositionally biased region" description="Basic residues" evidence="1">
    <location>
        <begin position="109"/>
        <end position="130"/>
    </location>
</feature>
<protein>
    <recommendedName>
        <fullName evidence="4">GAF domain-containing protein</fullName>
    </recommendedName>
</protein>
<evidence type="ECO:0000313" key="3">
    <source>
        <dbReference type="Proteomes" id="UP001157017"/>
    </source>
</evidence>
<feature type="compositionally biased region" description="Polar residues" evidence="1">
    <location>
        <begin position="177"/>
        <end position="189"/>
    </location>
</feature>
<proteinExistence type="predicted"/>
<gene>
    <name evidence="2" type="ORF">GCM10025868_11620</name>
</gene>
<accession>A0ABQ6JDQ0</accession>
<feature type="compositionally biased region" description="Basic and acidic residues" evidence="1">
    <location>
        <begin position="140"/>
        <end position="151"/>
    </location>
</feature>
<organism evidence="2 3">
    <name type="scientific">Angustibacter aerolatus</name>
    <dbReference type="NCBI Taxonomy" id="1162965"/>
    <lineage>
        <taxon>Bacteria</taxon>
        <taxon>Bacillati</taxon>
        <taxon>Actinomycetota</taxon>
        <taxon>Actinomycetes</taxon>
        <taxon>Kineosporiales</taxon>
        <taxon>Kineosporiaceae</taxon>
    </lineage>
</organism>
<feature type="region of interest" description="Disordered" evidence="1">
    <location>
        <begin position="98"/>
        <end position="200"/>
    </location>
</feature>
<evidence type="ECO:0008006" key="4">
    <source>
        <dbReference type="Google" id="ProtNLM"/>
    </source>
</evidence>
<evidence type="ECO:0000256" key="1">
    <source>
        <dbReference type="SAM" id="MobiDB-lite"/>
    </source>
</evidence>
<reference evidence="3" key="1">
    <citation type="journal article" date="2019" name="Int. J. Syst. Evol. Microbiol.">
        <title>The Global Catalogue of Microorganisms (GCM) 10K type strain sequencing project: providing services to taxonomists for standard genome sequencing and annotation.</title>
        <authorList>
            <consortium name="The Broad Institute Genomics Platform"/>
            <consortium name="The Broad Institute Genome Sequencing Center for Infectious Disease"/>
            <person name="Wu L."/>
            <person name="Ma J."/>
        </authorList>
    </citation>
    <scope>NUCLEOTIDE SEQUENCE [LARGE SCALE GENOMIC DNA]</scope>
    <source>
        <strain evidence="3">NBRC 108730</strain>
    </source>
</reference>